<dbReference type="InterPro" id="IPR029058">
    <property type="entry name" value="AB_hydrolase_fold"/>
</dbReference>
<dbReference type="KEGG" id="nre:BES08_29325"/>
<gene>
    <name evidence="4" type="ORF">BES08_29325</name>
</gene>
<dbReference type="GO" id="GO:0004252">
    <property type="term" value="F:serine-type endopeptidase activity"/>
    <property type="evidence" value="ECO:0007669"/>
    <property type="project" value="TreeGrafter"/>
</dbReference>
<feature type="domain" description="Peptidase S9 prolyl oligopeptidase catalytic" evidence="3">
    <location>
        <begin position="486"/>
        <end position="654"/>
    </location>
</feature>
<reference evidence="5" key="1">
    <citation type="journal article" date="2017" name="J. Biotechnol.">
        <title>Complete genome sequence of Novosphingobium resinovorum SA1, a versatile xenobiotic-degrading bacterium capable of utilizing sulfanilic acid.</title>
        <authorList>
            <person name="Hegedus B."/>
            <person name="Kos P.B."/>
            <person name="Balint B."/>
            <person name="Maroti G."/>
            <person name="Gan H.M."/>
            <person name="Perei K."/>
            <person name="Rakhely G."/>
        </authorList>
    </citation>
    <scope>NUCLEOTIDE SEQUENCE [LARGE SCALE GENOMIC DNA]</scope>
    <source>
        <strain evidence="5">SA1</strain>
    </source>
</reference>
<keyword evidence="2" id="KW-0720">Serine protease</keyword>
<protein>
    <recommendedName>
        <fullName evidence="3">Peptidase S9 prolyl oligopeptidase catalytic domain-containing protein</fullName>
    </recommendedName>
</protein>
<evidence type="ECO:0000256" key="2">
    <source>
        <dbReference type="ARBA" id="ARBA00022825"/>
    </source>
</evidence>
<keyword evidence="5" id="KW-1185">Reference proteome</keyword>
<dbReference type="InterPro" id="IPR011042">
    <property type="entry name" value="6-blade_b-propeller_TolB-like"/>
</dbReference>
<dbReference type="Gene3D" id="3.40.50.1820">
    <property type="entry name" value="alpha/beta hydrolase"/>
    <property type="match status" value="1"/>
</dbReference>
<sequence>METAARPERPAKRPITVSDMLGIRNIGSSERGEESRIFAISPERSHIAFFVTQADVAGNTICRALVSMPLQPGATPQVLDVGGQPIFEDVAVRGLQTDYGYPAEDIPVWSPDGQWLAYRKREEGVTELWRVRVDGTQAARVARLPADVAAVAWTSDGKRLIAAMFAEIAEAKERRDFEGLSGYRYDDRFVPYNDTIPSVEMSGRLDFVKVSPETGAVVPASADEARLVQTTALPTSDEELLRTARNPQNETLETRLRDPEQLFKRFDLWARLKNGRDIRCTAVQCSGSVFDPINRIWWSRDGRDALILRRDGWGASETALFRWSPHQSSFQKIFRTSDLLAGCEMVKEGLICGRESSGYPRRLVNIDTRSGESTVLWDPNPTFAKIEKGRVTRLHWRNEFGAENFGDLVVPPGRRNGEAIPLVVVQYNTRGFLRGGTGDEYPIWLFAQRGFAVLSVQKSRSYISQVPDSALSDWAVAHAQAYTEYKEQRNQVSSITAGVEKAISMGIADSERIGITGLSAGSSTAIYALLNTSMFSAAALSSMGIDPDSMVYGGARLRNFRIKEGYPTVAKENPSFWRHTALAVNADRFQTPLLMQLGSRESLLGIEAFEALRAHHRPVEMFVFANEGHLKWQPAHRAAIYERNLDWFDFWLKNKIDPAKAKIEQYRAWQGLREEATSDLKAGT</sequence>
<dbReference type="Pfam" id="PF00326">
    <property type="entry name" value="Peptidase_S9"/>
    <property type="match status" value="1"/>
</dbReference>
<dbReference type="InterPro" id="IPR053536">
    <property type="entry name" value="Lasso_peptide_isopeptidase"/>
</dbReference>
<dbReference type="RefSeq" id="WP_069710140.1">
    <property type="nucleotide sequence ID" value="NZ_CP017077.1"/>
</dbReference>
<organism evidence="4 5">
    <name type="scientific">Novosphingobium resinovorum</name>
    <dbReference type="NCBI Taxonomy" id="158500"/>
    <lineage>
        <taxon>Bacteria</taxon>
        <taxon>Pseudomonadati</taxon>
        <taxon>Pseudomonadota</taxon>
        <taxon>Alphaproteobacteria</taxon>
        <taxon>Sphingomonadales</taxon>
        <taxon>Sphingomonadaceae</taxon>
        <taxon>Novosphingobium</taxon>
    </lineage>
</organism>
<keyword evidence="1" id="KW-0378">Hydrolase</keyword>
<dbReference type="SUPFAM" id="SSF82171">
    <property type="entry name" value="DPP6 N-terminal domain-like"/>
    <property type="match status" value="1"/>
</dbReference>
<evidence type="ECO:0000259" key="3">
    <source>
        <dbReference type="Pfam" id="PF00326"/>
    </source>
</evidence>
<dbReference type="SUPFAM" id="SSF53474">
    <property type="entry name" value="alpha/beta-Hydrolases"/>
    <property type="match status" value="1"/>
</dbReference>
<geneLocation type="plasmid" evidence="4 5">
    <name>pSA2</name>
</geneLocation>
<evidence type="ECO:0000313" key="4">
    <source>
        <dbReference type="EMBL" id="AOR80894.1"/>
    </source>
</evidence>
<dbReference type="Proteomes" id="UP000094626">
    <property type="component" value="Plasmid pSA2"/>
</dbReference>
<dbReference type="GO" id="GO:0006508">
    <property type="term" value="P:proteolysis"/>
    <property type="evidence" value="ECO:0007669"/>
    <property type="project" value="InterPro"/>
</dbReference>
<dbReference type="AlphaFoldDB" id="A0A1D8AFJ8"/>
<dbReference type="InterPro" id="IPR011659">
    <property type="entry name" value="WD40"/>
</dbReference>
<dbReference type="Gene3D" id="2.120.10.30">
    <property type="entry name" value="TolB, C-terminal domain"/>
    <property type="match status" value="1"/>
</dbReference>
<evidence type="ECO:0000313" key="5">
    <source>
        <dbReference type="Proteomes" id="UP000094626"/>
    </source>
</evidence>
<keyword evidence="2" id="KW-0645">Protease</keyword>
<dbReference type="PANTHER" id="PTHR42776:SF27">
    <property type="entry name" value="DIPEPTIDYL PEPTIDASE FAMILY MEMBER 6"/>
    <property type="match status" value="1"/>
</dbReference>
<dbReference type="NCBIfam" id="NF033523">
    <property type="entry name" value="lasso_peptidase"/>
    <property type="match status" value="1"/>
</dbReference>
<keyword evidence="4" id="KW-0614">Plasmid</keyword>
<proteinExistence type="predicted"/>
<dbReference type="Pfam" id="PF07676">
    <property type="entry name" value="PD40"/>
    <property type="match status" value="1"/>
</dbReference>
<accession>A0A1D8AFJ8</accession>
<dbReference type="PANTHER" id="PTHR42776">
    <property type="entry name" value="SERINE PEPTIDASE S9 FAMILY MEMBER"/>
    <property type="match status" value="1"/>
</dbReference>
<dbReference type="EMBL" id="CP017077">
    <property type="protein sequence ID" value="AOR80894.1"/>
    <property type="molecule type" value="Genomic_DNA"/>
</dbReference>
<name>A0A1D8AFJ8_9SPHN</name>
<dbReference type="InterPro" id="IPR001375">
    <property type="entry name" value="Peptidase_S9_cat"/>
</dbReference>
<evidence type="ECO:0000256" key="1">
    <source>
        <dbReference type="ARBA" id="ARBA00022801"/>
    </source>
</evidence>